<keyword evidence="2" id="KW-0732">Signal</keyword>
<accession>A0A3D4T2G7</accession>
<dbReference type="Proteomes" id="UP000261739">
    <property type="component" value="Unassembled WGS sequence"/>
</dbReference>
<reference evidence="3 4" key="1">
    <citation type="journal article" date="2018" name="Nat. Biotechnol.">
        <title>A standardized bacterial taxonomy based on genome phylogeny substantially revises the tree of life.</title>
        <authorList>
            <person name="Parks D.H."/>
            <person name="Chuvochina M."/>
            <person name="Waite D.W."/>
            <person name="Rinke C."/>
            <person name="Skarshewski A."/>
            <person name="Chaumeil P.A."/>
            <person name="Hugenholtz P."/>
        </authorList>
    </citation>
    <scope>NUCLEOTIDE SEQUENCE [LARGE SCALE GENOMIC DNA]</scope>
    <source>
        <strain evidence="3">UBA11247</strain>
    </source>
</reference>
<dbReference type="EMBL" id="DQID01000307">
    <property type="protein sequence ID" value="HCT15467.1"/>
    <property type="molecule type" value="Genomic_DNA"/>
</dbReference>
<dbReference type="RefSeq" id="WP_029449372.1">
    <property type="nucleotide sequence ID" value="NZ_DAITTW010000012.1"/>
</dbReference>
<feature type="region of interest" description="Disordered" evidence="1">
    <location>
        <begin position="175"/>
        <end position="202"/>
    </location>
</feature>
<proteinExistence type="predicted"/>
<feature type="signal peptide" evidence="2">
    <location>
        <begin position="1"/>
        <end position="28"/>
    </location>
</feature>
<evidence type="ECO:0000256" key="1">
    <source>
        <dbReference type="SAM" id="MobiDB-lite"/>
    </source>
</evidence>
<name>A0A3D4T2G7_9CORY</name>
<gene>
    <name evidence="3" type="ORF">DIW82_11985</name>
</gene>
<evidence type="ECO:0008006" key="5">
    <source>
        <dbReference type="Google" id="ProtNLM"/>
    </source>
</evidence>
<dbReference type="AlphaFoldDB" id="A0A3D4T2G7"/>
<protein>
    <recommendedName>
        <fullName evidence="5">Lipoprotein LpqE</fullName>
    </recommendedName>
</protein>
<sequence length="202" mass="20792">MEEKPVKSLKSTAARGALALIAGSAALAATACGAGQISQTANQAPAVNGTNGTQGDAVVRDVSLIIQPDNSVSLKFNASNQGIEDEDITLDSVKVQDATLDFGGQKTIAADCNIVADSAASLKEMGAQHNEKGCTDYLPTRVTGENFYPGAARNITFTFNTGDITVNAPVTSFYPEAGQTDRGQDGITKDGTADADIPVGEH</sequence>
<evidence type="ECO:0000313" key="3">
    <source>
        <dbReference type="EMBL" id="HCT15467.1"/>
    </source>
</evidence>
<dbReference type="STRING" id="863239.GCA_000213935_01811"/>
<feature type="compositionally biased region" description="Basic and acidic residues" evidence="1">
    <location>
        <begin position="182"/>
        <end position="192"/>
    </location>
</feature>
<evidence type="ECO:0000313" key="4">
    <source>
        <dbReference type="Proteomes" id="UP000261739"/>
    </source>
</evidence>
<feature type="chain" id="PRO_5017701646" description="Lipoprotein LpqE" evidence="2">
    <location>
        <begin position="29"/>
        <end position="202"/>
    </location>
</feature>
<dbReference type="PROSITE" id="PS51257">
    <property type="entry name" value="PROKAR_LIPOPROTEIN"/>
    <property type="match status" value="1"/>
</dbReference>
<evidence type="ECO:0000256" key="2">
    <source>
        <dbReference type="SAM" id="SignalP"/>
    </source>
</evidence>
<organism evidence="3 4">
    <name type="scientific">Corynebacterium nuruki</name>
    <dbReference type="NCBI Taxonomy" id="1032851"/>
    <lineage>
        <taxon>Bacteria</taxon>
        <taxon>Bacillati</taxon>
        <taxon>Actinomycetota</taxon>
        <taxon>Actinomycetes</taxon>
        <taxon>Mycobacteriales</taxon>
        <taxon>Corynebacteriaceae</taxon>
        <taxon>Corynebacterium</taxon>
    </lineage>
</organism>
<comment type="caution">
    <text evidence="3">The sequence shown here is derived from an EMBL/GenBank/DDBJ whole genome shotgun (WGS) entry which is preliminary data.</text>
</comment>